<comment type="caution">
    <text evidence="2">The sequence shown here is derived from an EMBL/GenBank/DDBJ whole genome shotgun (WGS) entry which is preliminary data.</text>
</comment>
<dbReference type="Proteomes" id="UP001632038">
    <property type="component" value="Unassembled WGS sequence"/>
</dbReference>
<name>A0ABD3E2B0_9LAMI</name>
<proteinExistence type="predicted"/>
<feature type="signal peptide" evidence="1">
    <location>
        <begin position="1"/>
        <end position="23"/>
    </location>
</feature>
<sequence length="121" mass="13454">MMELTTWLLQFLGFAADLGYAGGDSLEKPTKPRAVAVFVVGFWILDVAHLQKGTLDLTETTPMIKEPMSSFQIGKQAGENTLKKELWTKFEAATAFDEPILEDDDPTKKGFLDRLDEALDS</sequence>
<feature type="chain" id="PRO_5044868083" evidence="1">
    <location>
        <begin position="24"/>
        <end position="121"/>
    </location>
</feature>
<dbReference type="AlphaFoldDB" id="A0ABD3E2B0"/>
<evidence type="ECO:0000313" key="2">
    <source>
        <dbReference type="EMBL" id="KAL3648643.1"/>
    </source>
</evidence>
<dbReference type="PANTHER" id="PTHR37238">
    <property type="entry name" value="OS05G0532500 PROTEIN"/>
    <property type="match status" value="1"/>
</dbReference>
<protein>
    <submittedName>
        <fullName evidence="2">General substrate transporter</fullName>
    </submittedName>
</protein>
<evidence type="ECO:0000313" key="3">
    <source>
        <dbReference type="Proteomes" id="UP001632038"/>
    </source>
</evidence>
<keyword evidence="3" id="KW-1185">Reference proteome</keyword>
<evidence type="ECO:0000256" key="1">
    <source>
        <dbReference type="SAM" id="SignalP"/>
    </source>
</evidence>
<dbReference type="EMBL" id="JAVIJP010000007">
    <property type="protein sequence ID" value="KAL3648643.1"/>
    <property type="molecule type" value="Genomic_DNA"/>
</dbReference>
<accession>A0ABD3E2B0</accession>
<dbReference type="PANTHER" id="PTHR37238:SF1">
    <property type="entry name" value="OS05G0532500 PROTEIN"/>
    <property type="match status" value="1"/>
</dbReference>
<reference evidence="3" key="1">
    <citation type="journal article" date="2024" name="IScience">
        <title>Strigolactones Initiate the Formation of Haustorium-like Structures in Castilleja.</title>
        <authorList>
            <person name="Buerger M."/>
            <person name="Peterson D."/>
            <person name="Chory J."/>
        </authorList>
    </citation>
    <scope>NUCLEOTIDE SEQUENCE [LARGE SCALE GENOMIC DNA]</scope>
</reference>
<gene>
    <name evidence="2" type="primary">SUT1_1</name>
    <name evidence="2" type="ORF">CASFOL_005046</name>
</gene>
<keyword evidence="1" id="KW-0732">Signal</keyword>
<organism evidence="2 3">
    <name type="scientific">Castilleja foliolosa</name>
    <dbReference type="NCBI Taxonomy" id="1961234"/>
    <lineage>
        <taxon>Eukaryota</taxon>
        <taxon>Viridiplantae</taxon>
        <taxon>Streptophyta</taxon>
        <taxon>Embryophyta</taxon>
        <taxon>Tracheophyta</taxon>
        <taxon>Spermatophyta</taxon>
        <taxon>Magnoliopsida</taxon>
        <taxon>eudicotyledons</taxon>
        <taxon>Gunneridae</taxon>
        <taxon>Pentapetalae</taxon>
        <taxon>asterids</taxon>
        <taxon>lamiids</taxon>
        <taxon>Lamiales</taxon>
        <taxon>Orobanchaceae</taxon>
        <taxon>Pedicularideae</taxon>
        <taxon>Castillejinae</taxon>
        <taxon>Castilleja</taxon>
    </lineage>
</organism>